<dbReference type="PANTHER" id="PTHR15431:SF19">
    <property type="entry name" value="CENTROSOMAL PROTEIN 20-RELATED"/>
    <property type="match status" value="1"/>
</dbReference>
<evidence type="ECO:0000256" key="5">
    <source>
        <dbReference type="ARBA" id="ARBA00022794"/>
    </source>
</evidence>
<feature type="transmembrane region" description="Helical" evidence="8">
    <location>
        <begin position="12"/>
        <end position="33"/>
    </location>
</feature>
<dbReference type="GO" id="GO:0036064">
    <property type="term" value="C:ciliary basal body"/>
    <property type="evidence" value="ECO:0007669"/>
    <property type="project" value="TreeGrafter"/>
</dbReference>
<keyword evidence="8" id="KW-0472">Membrane</keyword>
<comment type="similarity">
    <text evidence="3">Belongs to the CEP43 family.</text>
</comment>
<gene>
    <name evidence="10" type="ORF">TCAL_02393</name>
</gene>
<name>A0A553P0B1_TIGCA</name>
<protein>
    <recommendedName>
        <fullName evidence="9">FGFR1 oncogene partner (FOP) N-terminal dimerisation domain-containing protein</fullName>
    </recommendedName>
</protein>
<dbReference type="Gene3D" id="1.20.960.40">
    <property type="match status" value="1"/>
</dbReference>
<keyword evidence="4" id="KW-0963">Cytoplasm</keyword>
<dbReference type="Pfam" id="PF09398">
    <property type="entry name" value="FOP_dimer"/>
    <property type="match status" value="1"/>
</dbReference>
<dbReference type="GO" id="GO:0005813">
    <property type="term" value="C:centrosome"/>
    <property type="evidence" value="ECO:0007669"/>
    <property type="project" value="UniProtKB-SubCell"/>
</dbReference>
<evidence type="ECO:0000256" key="4">
    <source>
        <dbReference type="ARBA" id="ARBA00022490"/>
    </source>
</evidence>
<keyword evidence="7" id="KW-0966">Cell projection</keyword>
<keyword evidence="8" id="KW-0812">Transmembrane</keyword>
<organism evidence="10 11">
    <name type="scientific">Tigriopus californicus</name>
    <name type="common">Marine copepod</name>
    <dbReference type="NCBI Taxonomy" id="6832"/>
    <lineage>
        <taxon>Eukaryota</taxon>
        <taxon>Metazoa</taxon>
        <taxon>Ecdysozoa</taxon>
        <taxon>Arthropoda</taxon>
        <taxon>Crustacea</taxon>
        <taxon>Multicrustacea</taxon>
        <taxon>Hexanauplia</taxon>
        <taxon>Copepoda</taxon>
        <taxon>Harpacticoida</taxon>
        <taxon>Harpacticidae</taxon>
        <taxon>Tigriopus</taxon>
    </lineage>
</organism>
<dbReference type="SMART" id="SM00667">
    <property type="entry name" value="LisH"/>
    <property type="match status" value="1"/>
</dbReference>
<dbReference type="STRING" id="6832.A0A553P0B1"/>
<accession>A0A553P0B1</accession>
<comment type="subcellular location">
    <subcellularLocation>
        <location evidence="1">Cytoplasm</location>
        <location evidence="1">Cytoskeleton</location>
        <location evidence="1">Cilium basal body</location>
    </subcellularLocation>
    <subcellularLocation>
        <location evidence="2">Cytoplasm</location>
        <location evidence="2">Cytoskeleton</location>
        <location evidence="2">Microtubule organizing center</location>
        <location evidence="2">Centrosome</location>
    </subcellularLocation>
</comment>
<dbReference type="Proteomes" id="UP000318571">
    <property type="component" value="Chromosome 9"/>
</dbReference>
<evidence type="ECO:0000313" key="10">
    <source>
        <dbReference type="EMBL" id="TRY71118.1"/>
    </source>
</evidence>
<dbReference type="InterPro" id="IPR018993">
    <property type="entry name" value="FOP_dimerisation-dom_N"/>
</dbReference>
<dbReference type="PANTHER" id="PTHR15431">
    <property type="entry name" value="FGFR1 ONCOGENE PARTNER/LISH DOMAIN-CONTAINING PROTEIN"/>
    <property type="match status" value="1"/>
</dbReference>
<evidence type="ECO:0000256" key="7">
    <source>
        <dbReference type="ARBA" id="ARBA00023273"/>
    </source>
</evidence>
<evidence type="ECO:0000256" key="1">
    <source>
        <dbReference type="ARBA" id="ARBA00004120"/>
    </source>
</evidence>
<feature type="domain" description="FGFR1 oncogene partner (FOP) N-terminal dimerisation" evidence="9">
    <location>
        <begin position="87"/>
        <end position="152"/>
    </location>
</feature>
<dbReference type="AlphaFoldDB" id="A0A553P0B1"/>
<keyword evidence="5" id="KW-0970">Cilium biogenesis/degradation</keyword>
<evidence type="ECO:0000259" key="9">
    <source>
        <dbReference type="Pfam" id="PF09398"/>
    </source>
</evidence>
<keyword evidence="11" id="KW-1185">Reference proteome</keyword>
<dbReference type="InterPro" id="IPR006594">
    <property type="entry name" value="LisH"/>
</dbReference>
<keyword evidence="6" id="KW-0206">Cytoskeleton</keyword>
<dbReference type="OMA" id="FRTIELH"/>
<reference evidence="10 11" key="1">
    <citation type="journal article" date="2018" name="Nat. Ecol. Evol.">
        <title>Genomic signatures of mitonuclear coevolution across populations of Tigriopus californicus.</title>
        <authorList>
            <person name="Barreto F.S."/>
            <person name="Watson E.T."/>
            <person name="Lima T.G."/>
            <person name="Willett C.S."/>
            <person name="Edmands S."/>
            <person name="Li W."/>
            <person name="Burton R.S."/>
        </authorList>
    </citation>
    <scope>NUCLEOTIDE SEQUENCE [LARGE SCALE GENOMIC DNA]</scope>
    <source>
        <strain evidence="10 11">San Diego</strain>
    </source>
</reference>
<dbReference type="GO" id="GO:0060271">
    <property type="term" value="P:cilium assembly"/>
    <property type="evidence" value="ECO:0007669"/>
    <property type="project" value="TreeGrafter"/>
</dbReference>
<dbReference type="EMBL" id="VCGU01000009">
    <property type="protein sequence ID" value="TRY71118.1"/>
    <property type="molecule type" value="Genomic_DNA"/>
</dbReference>
<dbReference type="GO" id="GO:0034453">
    <property type="term" value="P:microtubule anchoring"/>
    <property type="evidence" value="ECO:0007669"/>
    <property type="project" value="InterPro"/>
</dbReference>
<evidence type="ECO:0000256" key="2">
    <source>
        <dbReference type="ARBA" id="ARBA00004300"/>
    </source>
</evidence>
<dbReference type="PROSITE" id="PS50896">
    <property type="entry name" value="LISH"/>
    <property type="match status" value="1"/>
</dbReference>
<evidence type="ECO:0000256" key="6">
    <source>
        <dbReference type="ARBA" id="ARBA00023212"/>
    </source>
</evidence>
<sequence length="159" mass="17511">MTTSAAASDKTVNKVALCSAIFAGVAYVGYSVARQAFSRRLVRNQAALEEKGLLEEMKCRIRSEIVATLNESGSGRQTQRGLPMSATPENFLINELIKEYLEFNDLHHTKDMLLTESGHPKLSMERGEMEKSLKVSSSANAQEVPLLYSILSTVKSLTK</sequence>
<evidence type="ECO:0000313" key="11">
    <source>
        <dbReference type="Proteomes" id="UP000318571"/>
    </source>
</evidence>
<evidence type="ECO:0000256" key="8">
    <source>
        <dbReference type="SAM" id="Phobius"/>
    </source>
</evidence>
<dbReference type="GO" id="GO:0031514">
    <property type="term" value="C:motile cilium"/>
    <property type="evidence" value="ECO:0007669"/>
    <property type="project" value="TreeGrafter"/>
</dbReference>
<comment type="caution">
    <text evidence="10">The sequence shown here is derived from an EMBL/GenBank/DDBJ whole genome shotgun (WGS) entry which is preliminary data.</text>
</comment>
<evidence type="ECO:0000256" key="3">
    <source>
        <dbReference type="ARBA" id="ARBA00005385"/>
    </source>
</evidence>
<keyword evidence="8" id="KW-1133">Transmembrane helix</keyword>
<proteinExistence type="inferred from homology"/>